<sequence length="197" mass="22976">MNYLGHFYLAHISQTSYQGALLGDFVKGNRWHNYPHSEQIGILLHRALDSWIDQWTIEQGINALFKGALRRFAPIALDLYWDYQLASHWTRFQPTTIEQFAAQVYDSLSPQSMPPPAQRVAQNIIAHDALSNYQQPDFILSALKRISERMSNKLPYQPLSEALWQQQNVLQEKFEQLMHDLPILAEQWKMQVVNARL</sequence>
<keyword evidence="3" id="KW-0443">Lipid metabolism</keyword>
<gene>
    <name evidence="5" type="ORF">EV690_2017</name>
</gene>
<dbReference type="OrthoDB" id="8442777at2"/>
<proteinExistence type="predicted"/>
<evidence type="ECO:0000256" key="2">
    <source>
        <dbReference type="ARBA" id="ARBA00022801"/>
    </source>
</evidence>
<dbReference type="Proteomes" id="UP000295565">
    <property type="component" value="Unassembled WGS sequence"/>
</dbReference>
<dbReference type="GO" id="GO:0008770">
    <property type="term" value="F:[acyl-carrier-protein] phosphodiesterase activity"/>
    <property type="evidence" value="ECO:0007669"/>
    <property type="project" value="InterPro"/>
</dbReference>
<keyword evidence="4" id="KW-0276">Fatty acid metabolism</keyword>
<evidence type="ECO:0000256" key="3">
    <source>
        <dbReference type="ARBA" id="ARBA00023098"/>
    </source>
</evidence>
<keyword evidence="1" id="KW-0444">Lipid biosynthesis</keyword>
<evidence type="ECO:0000256" key="1">
    <source>
        <dbReference type="ARBA" id="ARBA00022516"/>
    </source>
</evidence>
<comment type="caution">
    <text evidence="5">The sequence shown here is derived from an EMBL/GenBank/DDBJ whole genome shotgun (WGS) entry which is preliminary data.</text>
</comment>
<evidence type="ECO:0000313" key="6">
    <source>
        <dbReference type="Proteomes" id="UP000295565"/>
    </source>
</evidence>
<dbReference type="InterPro" id="IPR007431">
    <property type="entry name" value="ACP_PD"/>
</dbReference>
<dbReference type="AlphaFoldDB" id="A0A4R1JLJ0"/>
<protein>
    <submittedName>
        <fullName evidence="5">Acyl carrier protein phosphodiesterase</fullName>
    </submittedName>
</protein>
<dbReference type="GO" id="GO:0006633">
    <property type="term" value="P:fatty acid biosynthetic process"/>
    <property type="evidence" value="ECO:0007669"/>
    <property type="project" value="UniProtKB-KW"/>
</dbReference>
<dbReference type="PANTHER" id="PTHR38764">
    <property type="entry name" value="ACYL CARRIER PROTEIN PHOSPHODIESTERASE"/>
    <property type="match status" value="1"/>
</dbReference>
<evidence type="ECO:0000313" key="5">
    <source>
        <dbReference type="EMBL" id="TCK51925.1"/>
    </source>
</evidence>
<dbReference type="PANTHER" id="PTHR38764:SF1">
    <property type="entry name" value="ACYL CARRIER PROTEIN PHOSPHODIESTERASE"/>
    <property type="match status" value="1"/>
</dbReference>
<keyword evidence="2" id="KW-0378">Hydrolase</keyword>
<reference evidence="5 6" key="1">
    <citation type="submission" date="2019-03" db="EMBL/GenBank/DDBJ databases">
        <title>Genomic Encyclopedia of Type Strains, Phase IV (KMG-IV): sequencing the most valuable type-strain genomes for metagenomic binning, comparative biology and taxonomic classification.</title>
        <authorList>
            <person name="Goeker M."/>
        </authorList>
    </citation>
    <scope>NUCLEOTIDE SEQUENCE [LARGE SCALE GENOMIC DNA]</scope>
    <source>
        <strain evidence="5 6">DSM 18577</strain>
    </source>
</reference>
<keyword evidence="6" id="KW-1185">Reference proteome</keyword>
<dbReference type="EMBL" id="SMGD01000013">
    <property type="protein sequence ID" value="TCK51925.1"/>
    <property type="molecule type" value="Genomic_DNA"/>
</dbReference>
<organism evidence="5 6">
    <name type="scientific">Celerinatantimonas diazotrophica</name>
    <dbReference type="NCBI Taxonomy" id="412034"/>
    <lineage>
        <taxon>Bacteria</taxon>
        <taxon>Pseudomonadati</taxon>
        <taxon>Pseudomonadota</taxon>
        <taxon>Gammaproteobacteria</taxon>
        <taxon>Celerinatantimonadaceae</taxon>
        <taxon>Celerinatantimonas</taxon>
    </lineage>
</organism>
<dbReference type="Pfam" id="PF04336">
    <property type="entry name" value="ACP_PD"/>
    <property type="match status" value="1"/>
</dbReference>
<dbReference type="RefSeq" id="WP_131912838.1">
    <property type="nucleotide sequence ID" value="NZ_OU594967.1"/>
</dbReference>
<keyword evidence="4" id="KW-0275">Fatty acid biosynthesis</keyword>
<name>A0A4R1JLJ0_9GAMM</name>
<accession>A0A4R1JLJ0</accession>
<evidence type="ECO:0000256" key="4">
    <source>
        <dbReference type="ARBA" id="ARBA00023160"/>
    </source>
</evidence>